<dbReference type="AlphaFoldDB" id="A0AA39YKP0"/>
<keyword evidence="3" id="KW-1185">Reference proteome</keyword>
<organism evidence="2 3">
    <name type="scientific">Cercophora samala</name>
    <dbReference type="NCBI Taxonomy" id="330535"/>
    <lineage>
        <taxon>Eukaryota</taxon>
        <taxon>Fungi</taxon>
        <taxon>Dikarya</taxon>
        <taxon>Ascomycota</taxon>
        <taxon>Pezizomycotina</taxon>
        <taxon>Sordariomycetes</taxon>
        <taxon>Sordariomycetidae</taxon>
        <taxon>Sordariales</taxon>
        <taxon>Lasiosphaeriaceae</taxon>
        <taxon>Cercophora</taxon>
    </lineage>
</organism>
<accession>A0AA39YKP0</accession>
<reference evidence="2" key="1">
    <citation type="submission" date="2023-06" db="EMBL/GenBank/DDBJ databases">
        <title>Genome-scale phylogeny and comparative genomics of the fungal order Sordariales.</title>
        <authorList>
            <consortium name="Lawrence Berkeley National Laboratory"/>
            <person name="Hensen N."/>
            <person name="Bonometti L."/>
            <person name="Westerberg I."/>
            <person name="Brannstrom I.O."/>
            <person name="Guillou S."/>
            <person name="Cros-Aarteil S."/>
            <person name="Calhoun S."/>
            <person name="Haridas S."/>
            <person name="Kuo A."/>
            <person name="Mondo S."/>
            <person name="Pangilinan J."/>
            <person name="Riley R."/>
            <person name="Labutti K."/>
            <person name="Andreopoulos B."/>
            <person name="Lipzen A."/>
            <person name="Chen C."/>
            <person name="Yanf M."/>
            <person name="Daum C."/>
            <person name="Ng V."/>
            <person name="Clum A."/>
            <person name="Steindorff A."/>
            <person name="Ohm R."/>
            <person name="Martin F."/>
            <person name="Silar P."/>
            <person name="Natvig D."/>
            <person name="Lalanne C."/>
            <person name="Gautier V."/>
            <person name="Ament-Velasquez S.L."/>
            <person name="Kruys A."/>
            <person name="Hutchinson M.I."/>
            <person name="Powell A.J."/>
            <person name="Barry K."/>
            <person name="Miller A.N."/>
            <person name="Grigoriev I.V."/>
            <person name="Debuchy R."/>
            <person name="Gladieux P."/>
            <person name="Thoren M.H."/>
            <person name="Johannesson H."/>
        </authorList>
    </citation>
    <scope>NUCLEOTIDE SEQUENCE</scope>
    <source>
        <strain evidence="2">CBS 307.81</strain>
    </source>
</reference>
<feature type="chain" id="PRO_5041325146" evidence="1">
    <location>
        <begin position="19"/>
        <end position="168"/>
    </location>
</feature>
<gene>
    <name evidence="2" type="ORF">QBC41DRAFT_369366</name>
</gene>
<dbReference type="EMBL" id="JAULSY010000292">
    <property type="protein sequence ID" value="KAK0653306.1"/>
    <property type="molecule type" value="Genomic_DNA"/>
</dbReference>
<dbReference type="Proteomes" id="UP001174997">
    <property type="component" value="Unassembled WGS sequence"/>
</dbReference>
<name>A0AA39YKP0_9PEZI</name>
<protein>
    <submittedName>
        <fullName evidence="2">Uncharacterized protein</fullName>
    </submittedName>
</protein>
<evidence type="ECO:0000256" key="1">
    <source>
        <dbReference type="SAM" id="SignalP"/>
    </source>
</evidence>
<feature type="signal peptide" evidence="1">
    <location>
        <begin position="1"/>
        <end position="18"/>
    </location>
</feature>
<sequence length="168" mass="18986">MHLFYFIFVTLSATLAYADFDLYDGYVKGWQDDFPTSTWFVFASPPNCDDVFSSLTQSYAEMDDVSGDHTGVRCEGAGCGSPDRSSDPYNVDVLEMHFANNPLWHFTIYKDRGSPYKMYGLDGKTYGECIPFPGHSFDCLDWVIARSASRMFRCYTEVSAAEIEGGER</sequence>
<keyword evidence="1" id="KW-0732">Signal</keyword>
<comment type="caution">
    <text evidence="2">The sequence shown here is derived from an EMBL/GenBank/DDBJ whole genome shotgun (WGS) entry which is preliminary data.</text>
</comment>
<evidence type="ECO:0000313" key="3">
    <source>
        <dbReference type="Proteomes" id="UP001174997"/>
    </source>
</evidence>
<proteinExistence type="predicted"/>
<evidence type="ECO:0000313" key="2">
    <source>
        <dbReference type="EMBL" id="KAK0653306.1"/>
    </source>
</evidence>